<gene>
    <name evidence="5" type="ORF">METZ01_LOCUS120576</name>
</gene>
<dbReference type="PRINTS" id="PR00095">
    <property type="entry name" value="ANTSNTHASEI"/>
</dbReference>
<dbReference type="InterPro" id="IPR019999">
    <property type="entry name" value="Anth_synth_I-like"/>
</dbReference>
<keyword evidence="2" id="KW-0808">Transferase</keyword>
<evidence type="ECO:0000256" key="1">
    <source>
        <dbReference type="ARBA" id="ARBA00013139"/>
    </source>
</evidence>
<dbReference type="InterPro" id="IPR005801">
    <property type="entry name" value="ADC_synthase"/>
</dbReference>
<name>A0A381XTC2_9ZZZZ</name>
<evidence type="ECO:0000256" key="2">
    <source>
        <dbReference type="ARBA" id="ARBA00022679"/>
    </source>
</evidence>
<dbReference type="PANTHER" id="PTHR11236">
    <property type="entry name" value="AMINOBENZOATE/ANTHRANILATE SYNTHASE"/>
    <property type="match status" value="1"/>
</dbReference>
<evidence type="ECO:0000313" key="5">
    <source>
        <dbReference type="EMBL" id="SVA67722.1"/>
    </source>
</evidence>
<evidence type="ECO:0000259" key="3">
    <source>
        <dbReference type="Pfam" id="PF00425"/>
    </source>
</evidence>
<dbReference type="EC" id="2.6.1.85" evidence="1"/>
<dbReference type="InterPro" id="IPR005802">
    <property type="entry name" value="ADC_synth_comp_1"/>
</dbReference>
<dbReference type="InterPro" id="IPR006805">
    <property type="entry name" value="Anth_synth_I_N"/>
</dbReference>
<accession>A0A381XTC2</accession>
<dbReference type="EMBL" id="UINC01016225">
    <property type="protein sequence ID" value="SVA67722.1"/>
    <property type="molecule type" value="Genomic_DNA"/>
</dbReference>
<feature type="domain" description="Anthranilate synthase component I N-terminal" evidence="4">
    <location>
        <begin position="12"/>
        <end position="150"/>
    </location>
</feature>
<dbReference type="GO" id="GO:0046820">
    <property type="term" value="F:4-amino-4-deoxychorismate synthase activity"/>
    <property type="evidence" value="ECO:0007669"/>
    <property type="project" value="UniProtKB-EC"/>
</dbReference>
<proteinExistence type="predicted"/>
<evidence type="ECO:0000259" key="4">
    <source>
        <dbReference type="Pfam" id="PF04715"/>
    </source>
</evidence>
<dbReference type="NCBIfam" id="TIGR00553">
    <property type="entry name" value="pabB"/>
    <property type="match status" value="1"/>
</dbReference>
<dbReference type="Gene3D" id="3.60.120.10">
    <property type="entry name" value="Anthranilate synthase"/>
    <property type="match status" value="1"/>
</dbReference>
<feature type="domain" description="Chorismate-utilising enzyme C-terminal" evidence="3">
    <location>
        <begin position="205"/>
        <end position="457"/>
    </location>
</feature>
<dbReference type="AlphaFoldDB" id="A0A381XTC2"/>
<dbReference type="PANTHER" id="PTHR11236:SF50">
    <property type="entry name" value="AMINODEOXYCHORISMATE SYNTHASE COMPONENT 1"/>
    <property type="match status" value="1"/>
</dbReference>
<dbReference type="SUPFAM" id="SSF56322">
    <property type="entry name" value="ADC synthase"/>
    <property type="match status" value="1"/>
</dbReference>
<reference evidence="5" key="1">
    <citation type="submission" date="2018-05" db="EMBL/GenBank/DDBJ databases">
        <authorList>
            <person name="Lanie J.A."/>
            <person name="Ng W.-L."/>
            <person name="Kazmierczak K.M."/>
            <person name="Andrzejewski T.M."/>
            <person name="Davidsen T.M."/>
            <person name="Wayne K.J."/>
            <person name="Tettelin H."/>
            <person name="Glass J.I."/>
            <person name="Rusch D."/>
            <person name="Podicherti R."/>
            <person name="Tsui H.-C.T."/>
            <person name="Winkler M.E."/>
        </authorList>
    </citation>
    <scope>NUCLEOTIDE SEQUENCE</scope>
</reference>
<protein>
    <recommendedName>
        <fullName evidence="1">aminodeoxychorismate synthase</fullName>
        <ecNumber evidence="1">2.6.1.85</ecNumber>
    </recommendedName>
</protein>
<dbReference type="Pfam" id="PF00425">
    <property type="entry name" value="Chorismate_bind"/>
    <property type="match status" value="1"/>
</dbReference>
<sequence>MTSPLIQEIETQHTPESLAARLQAEPGALLLRSGTMDHGERFSLVAAKPFLRFESYGSRCEIDSAAGHRTLFGSPWKLLESLAGRYELLEEIDLPFPLGGCFGYFGYELKQFVEPHLPLTTRNDLELPECSVGFYDSLVVFDHKIDRVWLISTGLGEEGDRCNQRAEAAVEFWLEHLATLGQVPAAEPPLLQVATPQVSSTMTLDDYCDGVRRIIDYIWRGDIYQANLTHRLAAKVGVDGWTLFQRLATASPAPFSAFMQCGNFQLASSSPEQFLRLSGDHVTTRPIKGTRPRGTSPDLDARLGYELQTSAKDRAELVMITDLLRNDLGRFCEYGSVTVPDLAKLERFAQVQHLVSTVSGRLRTGVTHLHALASCFPGGSITGAPKIRAMEIIDELEPVSRGPYTGCLGYLGFNRESQFNILIRTAVCRDGAAWFHVGAGIVADSDPAAEYEETLNKAAGWLAALNLPPSALPLSPATESPNLRA</sequence>
<dbReference type="Pfam" id="PF04715">
    <property type="entry name" value="Anth_synt_I_N"/>
    <property type="match status" value="1"/>
</dbReference>
<dbReference type="GO" id="GO:0009396">
    <property type="term" value="P:folic acid-containing compound biosynthetic process"/>
    <property type="evidence" value="ECO:0007669"/>
    <property type="project" value="InterPro"/>
</dbReference>
<organism evidence="5">
    <name type="scientific">marine metagenome</name>
    <dbReference type="NCBI Taxonomy" id="408172"/>
    <lineage>
        <taxon>unclassified sequences</taxon>
        <taxon>metagenomes</taxon>
        <taxon>ecological metagenomes</taxon>
    </lineage>
</organism>
<dbReference type="GO" id="GO:0000162">
    <property type="term" value="P:L-tryptophan biosynthetic process"/>
    <property type="evidence" value="ECO:0007669"/>
    <property type="project" value="TreeGrafter"/>
</dbReference>
<dbReference type="InterPro" id="IPR015890">
    <property type="entry name" value="Chorismate_C"/>
</dbReference>